<sequence>MHNQFPREVPLRQAASAILPLQVVDPTGLMQRAMAGLPTAIPCVEQLVLAWLMTLPPEVDPPRAARSLLAGRLPCCCRSVQPPMVREVRELLRLVASYRPVRVRENAPRI</sequence>
<protein>
    <submittedName>
        <fullName evidence="1">Uncharacterized protein</fullName>
    </submittedName>
</protein>
<name>A0A380TK01_9ZZZZ</name>
<gene>
    <name evidence="1" type="ORF">DF3PB_80014</name>
</gene>
<accession>A0A380TK01</accession>
<evidence type="ECO:0000313" key="1">
    <source>
        <dbReference type="EMBL" id="SUS08646.1"/>
    </source>
</evidence>
<reference evidence="1" key="1">
    <citation type="submission" date="2018-07" db="EMBL/GenBank/DDBJ databases">
        <authorList>
            <person name="Quirk P.G."/>
            <person name="Krulwich T.A."/>
        </authorList>
    </citation>
    <scope>NUCLEOTIDE SEQUENCE</scope>
</reference>
<dbReference type="EMBL" id="UIDG01000634">
    <property type="protein sequence ID" value="SUS08646.1"/>
    <property type="molecule type" value="Genomic_DNA"/>
</dbReference>
<proteinExistence type="predicted"/>
<organism evidence="1">
    <name type="scientific">metagenome</name>
    <dbReference type="NCBI Taxonomy" id="256318"/>
    <lineage>
        <taxon>unclassified sequences</taxon>
        <taxon>metagenomes</taxon>
    </lineage>
</organism>
<dbReference type="AlphaFoldDB" id="A0A380TK01"/>